<evidence type="ECO:0000313" key="3">
    <source>
        <dbReference type="Proteomes" id="UP000198534"/>
    </source>
</evidence>
<dbReference type="SUPFAM" id="SSF55729">
    <property type="entry name" value="Acyl-CoA N-acyltransferases (Nat)"/>
    <property type="match status" value="1"/>
</dbReference>
<dbReference type="Pfam" id="PF08445">
    <property type="entry name" value="FR47"/>
    <property type="match status" value="1"/>
</dbReference>
<evidence type="ECO:0000313" key="2">
    <source>
        <dbReference type="EMBL" id="SDW89925.1"/>
    </source>
</evidence>
<dbReference type="PROSITE" id="PS51186">
    <property type="entry name" value="GNAT"/>
    <property type="match status" value="1"/>
</dbReference>
<evidence type="ECO:0000259" key="1">
    <source>
        <dbReference type="PROSITE" id="PS51186"/>
    </source>
</evidence>
<dbReference type="EMBL" id="FNNQ01000007">
    <property type="protein sequence ID" value="SDW89925.1"/>
    <property type="molecule type" value="Genomic_DNA"/>
</dbReference>
<dbReference type="GO" id="GO:0016747">
    <property type="term" value="F:acyltransferase activity, transferring groups other than amino-acyl groups"/>
    <property type="evidence" value="ECO:0007669"/>
    <property type="project" value="InterPro"/>
</dbReference>
<organism evidence="2 3">
    <name type="scientific">Marininema mesophilum</name>
    <dbReference type="NCBI Taxonomy" id="1048340"/>
    <lineage>
        <taxon>Bacteria</taxon>
        <taxon>Bacillati</taxon>
        <taxon>Bacillota</taxon>
        <taxon>Bacilli</taxon>
        <taxon>Bacillales</taxon>
        <taxon>Thermoactinomycetaceae</taxon>
        <taxon>Marininema</taxon>
    </lineage>
</organism>
<gene>
    <name evidence="2" type="ORF">SAMN05444487_107145</name>
</gene>
<dbReference type="CDD" id="cd04301">
    <property type="entry name" value="NAT_SF"/>
    <property type="match status" value="1"/>
</dbReference>
<dbReference type="RefSeq" id="WP_245726299.1">
    <property type="nucleotide sequence ID" value="NZ_FNNQ01000007.1"/>
</dbReference>
<keyword evidence="3" id="KW-1185">Reference proteome</keyword>
<dbReference type="InterPro" id="IPR016181">
    <property type="entry name" value="Acyl_CoA_acyltransferase"/>
</dbReference>
<name>A0A1H2XAU1_9BACL</name>
<protein>
    <submittedName>
        <fullName evidence="2">L-amino acid N-acyltransferase YncA</fullName>
    </submittedName>
</protein>
<reference evidence="2 3" key="1">
    <citation type="submission" date="2016-10" db="EMBL/GenBank/DDBJ databases">
        <authorList>
            <person name="de Groot N.N."/>
        </authorList>
    </citation>
    <scope>NUCLEOTIDE SEQUENCE [LARGE SCALE GENOMIC DNA]</scope>
    <source>
        <strain evidence="2 3">DSM 45610</strain>
    </source>
</reference>
<keyword evidence="2" id="KW-0808">Transferase</keyword>
<keyword evidence="2" id="KW-0012">Acyltransferase</keyword>
<dbReference type="STRING" id="1048340.SAMN05444487_107145"/>
<dbReference type="InterPro" id="IPR000182">
    <property type="entry name" value="GNAT_dom"/>
</dbReference>
<accession>A0A1H2XAU1</accession>
<sequence length="165" mass="18540">MIIRKATIDDTSNIAKVQVESWRSTYSGFIPADYLDSLSLSEKEALWHKVISANKSSTYVVEIPSHQVIGFVNGGPEQTGAFPYSHELYAIYILKEYQQQGLGIRLFQELAKDGIHSFVVWVLAQNPSREFYKYLGGRKIATEMVTIGGVNLEEVAYGITLTKMK</sequence>
<dbReference type="AlphaFoldDB" id="A0A1H2XAU1"/>
<dbReference type="Proteomes" id="UP000198534">
    <property type="component" value="Unassembled WGS sequence"/>
</dbReference>
<feature type="domain" description="N-acetyltransferase" evidence="1">
    <location>
        <begin position="1"/>
        <end position="162"/>
    </location>
</feature>
<dbReference type="Gene3D" id="3.40.630.30">
    <property type="match status" value="1"/>
</dbReference>
<proteinExistence type="predicted"/>
<dbReference type="InterPro" id="IPR013653">
    <property type="entry name" value="GCN5-like_dom"/>
</dbReference>